<feature type="domain" description="N-acetyltransferase" evidence="1">
    <location>
        <begin position="5"/>
        <end position="150"/>
    </location>
</feature>
<dbReference type="InterPro" id="IPR000182">
    <property type="entry name" value="GNAT_dom"/>
</dbReference>
<dbReference type="Proteomes" id="UP000248188">
    <property type="component" value="Unassembled WGS sequence"/>
</dbReference>
<dbReference type="CDD" id="cd04301">
    <property type="entry name" value="NAT_SF"/>
    <property type="match status" value="1"/>
</dbReference>
<dbReference type="EMBL" id="QJRN01000007">
    <property type="protein sequence ID" value="PYC37161.1"/>
    <property type="molecule type" value="Genomic_DNA"/>
</dbReference>
<gene>
    <name evidence="2" type="ORF">DMX08_12735</name>
</gene>
<dbReference type="PROSITE" id="PS51186">
    <property type="entry name" value="GNAT"/>
    <property type="match status" value="1"/>
</dbReference>
<evidence type="ECO:0000259" key="1">
    <source>
        <dbReference type="PROSITE" id="PS51186"/>
    </source>
</evidence>
<sequence>MSPALALQATTANDLETLVDMRITAMRDSLERIGRFDPQRARKRFVASFACERCQFICLDGQHVGFIQSQAYSDHLLLQHLYVMPDFQGQGIGEKALKPLIDRSTLEQLPIRLDALRGSDSNRFYRRLGFVQVSESEWDIHYLRPADPLRRESSRADLPECQ</sequence>
<dbReference type="RefSeq" id="WP_110652210.1">
    <property type="nucleotide sequence ID" value="NZ_QJRN01000007.1"/>
</dbReference>
<dbReference type="Gene3D" id="3.40.630.30">
    <property type="match status" value="1"/>
</dbReference>
<protein>
    <submittedName>
        <fullName evidence="2">GNAT family N-acetyltransferase</fullName>
    </submittedName>
</protein>
<organism evidence="2 3">
    <name type="scientific">Pseudomonas protegens</name>
    <dbReference type="NCBI Taxonomy" id="380021"/>
    <lineage>
        <taxon>Bacteria</taxon>
        <taxon>Pseudomonadati</taxon>
        <taxon>Pseudomonadota</taxon>
        <taxon>Gammaproteobacteria</taxon>
        <taxon>Pseudomonadales</taxon>
        <taxon>Pseudomonadaceae</taxon>
        <taxon>Pseudomonas</taxon>
    </lineage>
</organism>
<comment type="caution">
    <text evidence="2">The sequence shown here is derived from an EMBL/GenBank/DDBJ whole genome shotgun (WGS) entry which is preliminary data.</text>
</comment>
<proteinExistence type="predicted"/>
<dbReference type="Pfam" id="PF13508">
    <property type="entry name" value="Acetyltransf_7"/>
    <property type="match status" value="1"/>
</dbReference>
<evidence type="ECO:0000313" key="3">
    <source>
        <dbReference type="Proteomes" id="UP000248188"/>
    </source>
</evidence>
<reference evidence="2 3" key="1">
    <citation type="submission" date="2018-06" db="EMBL/GenBank/DDBJ databases">
        <title>Pseudomonas diversity within urban Lake Michigan freshwaters.</title>
        <authorList>
            <person name="Batrich M."/>
            <person name="Hatzopoulos T."/>
            <person name="Putonti C."/>
        </authorList>
    </citation>
    <scope>NUCLEOTIDE SEQUENCE [LARGE SCALE GENOMIC DNA]</scope>
    <source>
        <strain evidence="2 3">MB-090624</strain>
    </source>
</reference>
<accession>A0A9Q6II26</accession>
<name>A0A9Q6II26_9PSED</name>
<dbReference type="InterPro" id="IPR016181">
    <property type="entry name" value="Acyl_CoA_acyltransferase"/>
</dbReference>
<evidence type="ECO:0000313" key="2">
    <source>
        <dbReference type="EMBL" id="PYC37161.1"/>
    </source>
</evidence>
<dbReference type="AlphaFoldDB" id="A0A9Q6II26"/>
<dbReference type="GO" id="GO:0016747">
    <property type="term" value="F:acyltransferase activity, transferring groups other than amino-acyl groups"/>
    <property type="evidence" value="ECO:0007669"/>
    <property type="project" value="InterPro"/>
</dbReference>
<dbReference type="SUPFAM" id="SSF55729">
    <property type="entry name" value="Acyl-CoA N-acyltransferases (Nat)"/>
    <property type="match status" value="1"/>
</dbReference>